<reference evidence="3 4" key="1">
    <citation type="submission" date="2016-02" db="EMBL/GenBank/DDBJ databases">
        <title>Complete genome sequence and transcriptome regulation of the pentose utilising yeast Sugiyamaella lignohabitans.</title>
        <authorList>
            <person name="Bellasio M."/>
            <person name="Peymann A."/>
            <person name="Valli M."/>
            <person name="Sipitzky M."/>
            <person name="Graf A."/>
            <person name="Sauer M."/>
            <person name="Marx H."/>
            <person name="Mattanovich D."/>
        </authorList>
    </citation>
    <scope>NUCLEOTIDE SEQUENCE [LARGE SCALE GENOMIC DNA]</scope>
    <source>
        <strain evidence="3 4">CBS 10342</strain>
    </source>
</reference>
<dbReference type="OrthoDB" id="5135119at2759"/>
<accession>A0A161HH77</accession>
<dbReference type="InterPro" id="IPR050734">
    <property type="entry name" value="PIH1/Kintoun_subfamily"/>
</dbReference>
<dbReference type="GO" id="GO:1990904">
    <property type="term" value="C:ribonucleoprotein complex"/>
    <property type="evidence" value="ECO:0007669"/>
    <property type="project" value="TreeGrafter"/>
</dbReference>
<dbReference type="GO" id="GO:0005737">
    <property type="term" value="C:cytoplasm"/>
    <property type="evidence" value="ECO:0007669"/>
    <property type="project" value="TreeGrafter"/>
</dbReference>
<evidence type="ECO:0000256" key="1">
    <source>
        <dbReference type="ARBA" id="ARBA00008511"/>
    </source>
</evidence>
<sequence length="321" mass="36198">MVKKRVLLDPTPFFVLKSRIVSFSNELKAQLNLPEGCKVFINICTDPAVDVPKERWVDVKENIELPMLVSDPRTDVDKKGVESAVFDCCVNDRVGQEFAIYKDFRVYIIEASMAMVELQSGCSIDRENLATPKLKVKGIPQREYEVDVPQSLEDSEEEEEPNFISSIEQYAKNIVKSDKSVKRDSNKQEIDEAQLASAENIINEAFGSDNIQELQLPIQGSERSEIKNKPILIEEITTTTKQPHYTINPYNGPFKGPGSPPSYLIDIRVQGEEEAKSSELKLSTNKRKLVFGDLDIALVKPADKVEAFFTRDSGSLQVFIY</sequence>
<evidence type="ECO:0000313" key="3">
    <source>
        <dbReference type="EMBL" id="ANB15270.1"/>
    </source>
</evidence>
<gene>
    <name evidence="3" type="primary">PIH1</name>
    <name evidence="3" type="ORF">AWJ20_2896</name>
</gene>
<dbReference type="AlphaFoldDB" id="A0A161HH77"/>
<dbReference type="Pfam" id="PF08190">
    <property type="entry name" value="PIH1"/>
    <property type="match status" value="1"/>
</dbReference>
<protein>
    <submittedName>
        <fullName evidence="3">Pih1p</fullName>
    </submittedName>
</protein>
<dbReference type="GeneID" id="30034857"/>
<dbReference type="GO" id="GO:0097255">
    <property type="term" value="C:R2TP complex"/>
    <property type="evidence" value="ECO:0007669"/>
    <property type="project" value="TreeGrafter"/>
</dbReference>
<dbReference type="Proteomes" id="UP000189580">
    <property type="component" value="Chromosome b"/>
</dbReference>
<dbReference type="PANTHER" id="PTHR22997:SF0">
    <property type="entry name" value="PIH1 DOMAIN-CONTAINING PROTEIN 1"/>
    <property type="match status" value="1"/>
</dbReference>
<evidence type="ECO:0000313" key="4">
    <source>
        <dbReference type="Proteomes" id="UP000189580"/>
    </source>
</evidence>
<comment type="similarity">
    <text evidence="1">Belongs to the PIH1 family.</text>
</comment>
<dbReference type="KEGG" id="slb:AWJ20_2896"/>
<dbReference type="GO" id="GO:0006364">
    <property type="term" value="P:rRNA processing"/>
    <property type="evidence" value="ECO:0007669"/>
    <property type="project" value="TreeGrafter"/>
</dbReference>
<dbReference type="GO" id="GO:0000492">
    <property type="term" value="P:box C/D snoRNP assembly"/>
    <property type="evidence" value="ECO:0007669"/>
    <property type="project" value="TreeGrafter"/>
</dbReference>
<organism evidence="3 4">
    <name type="scientific">Sugiyamaella lignohabitans</name>
    <dbReference type="NCBI Taxonomy" id="796027"/>
    <lineage>
        <taxon>Eukaryota</taxon>
        <taxon>Fungi</taxon>
        <taxon>Dikarya</taxon>
        <taxon>Ascomycota</taxon>
        <taxon>Saccharomycotina</taxon>
        <taxon>Dipodascomycetes</taxon>
        <taxon>Dipodascales</taxon>
        <taxon>Trichomonascaceae</taxon>
        <taxon>Sugiyamaella</taxon>
    </lineage>
</organism>
<dbReference type="EMBL" id="CP014503">
    <property type="protein sequence ID" value="ANB15270.1"/>
    <property type="molecule type" value="Genomic_DNA"/>
</dbReference>
<feature type="domain" description="PIH1 N-terminal" evidence="2">
    <location>
        <begin position="35"/>
        <end position="142"/>
    </location>
</feature>
<dbReference type="RefSeq" id="XP_018737747.1">
    <property type="nucleotide sequence ID" value="XM_018879871.1"/>
</dbReference>
<name>A0A161HH77_9ASCO</name>
<evidence type="ECO:0000259" key="2">
    <source>
        <dbReference type="Pfam" id="PF08190"/>
    </source>
</evidence>
<proteinExistence type="inferred from homology"/>
<dbReference type="PANTHER" id="PTHR22997">
    <property type="entry name" value="PIH1 DOMAIN-CONTAINING PROTEIN 1"/>
    <property type="match status" value="1"/>
</dbReference>
<dbReference type="InterPro" id="IPR012981">
    <property type="entry name" value="PIH1_N"/>
</dbReference>
<keyword evidence="4" id="KW-1185">Reference proteome</keyword>